<dbReference type="CDD" id="cd00082">
    <property type="entry name" value="HisKA"/>
    <property type="match status" value="1"/>
</dbReference>
<dbReference type="InterPro" id="IPR003660">
    <property type="entry name" value="HAMP_dom"/>
</dbReference>
<feature type="compositionally biased region" description="Pro residues" evidence="10">
    <location>
        <begin position="19"/>
        <end position="39"/>
    </location>
</feature>
<comment type="subcellular location">
    <subcellularLocation>
        <location evidence="2">Cell membrane</location>
    </subcellularLocation>
</comment>
<feature type="domain" description="HAMP" evidence="13">
    <location>
        <begin position="289"/>
        <end position="341"/>
    </location>
</feature>
<dbReference type="Pfam" id="PF05227">
    <property type="entry name" value="CHASE3"/>
    <property type="match status" value="1"/>
</dbReference>
<dbReference type="InterPro" id="IPR052162">
    <property type="entry name" value="Sensor_kinase/Photoreceptor"/>
</dbReference>
<feature type="region of interest" description="Disordered" evidence="10">
    <location>
        <begin position="1"/>
        <end position="81"/>
    </location>
</feature>
<comment type="catalytic activity">
    <reaction evidence="1">
        <text>ATP + protein L-histidine = ADP + protein N-phospho-L-histidine.</text>
        <dbReference type="EC" id="2.7.13.3"/>
    </reaction>
</comment>
<keyword evidence="4" id="KW-0597">Phosphoprotein</keyword>
<evidence type="ECO:0000256" key="6">
    <source>
        <dbReference type="ARBA" id="ARBA00022692"/>
    </source>
</evidence>
<accession>A0A1H6DX74</accession>
<evidence type="ECO:0000256" key="5">
    <source>
        <dbReference type="ARBA" id="ARBA00022679"/>
    </source>
</evidence>
<evidence type="ECO:0000256" key="4">
    <source>
        <dbReference type="ARBA" id="ARBA00022553"/>
    </source>
</evidence>
<dbReference type="Gene3D" id="3.30.565.10">
    <property type="entry name" value="Histidine kinase-like ATPase, C-terminal domain"/>
    <property type="match status" value="1"/>
</dbReference>
<keyword evidence="8 11" id="KW-1133">Transmembrane helix</keyword>
<dbReference type="PRINTS" id="PR00344">
    <property type="entry name" value="BCTRLSENSOR"/>
</dbReference>
<evidence type="ECO:0000256" key="1">
    <source>
        <dbReference type="ARBA" id="ARBA00000085"/>
    </source>
</evidence>
<dbReference type="InterPro" id="IPR004358">
    <property type="entry name" value="Sig_transdc_His_kin-like_C"/>
</dbReference>
<dbReference type="PANTHER" id="PTHR43304">
    <property type="entry name" value="PHYTOCHROME-LIKE PROTEIN CPH1"/>
    <property type="match status" value="1"/>
</dbReference>
<feature type="compositionally biased region" description="Gly residues" evidence="10">
    <location>
        <begin position="603"/>
        <end position="614"/>
    </location>
</feature>
<gene>
    <name evidence="14" type="ORF">SAMN05216223_12056</name>
</gene>
<dbReference type="InterPro" id="IPR036097">
    <property type="entry name" value="HisK_dim/P_sf"/>
</dbReference>
<dbReference type="GO" id="GO:0005886">
    <property type="term" value="C:plasma membrane"/>
    <property type="evidence" value="ECO:0007669"/>
    <property type="project" value="UniProtKB-SubCell"/>
</dbReference>
<evidence type="ECO:0000259" key="13">
    <source>
        <dbReference type="PROSITE" id="PS50885"/>
    </source>
</evidence>
<feature type="transmembrane region" description="Helical" evidence="11">
    <location>
        <begin position="267"/>
        <end position="287"/>
    </location>
</feature>
<protein>
    <recommendedName>
        <fullName evidence="3">histidine kinase</fullName>
        <ecNumber evidence="3">2.7.13.3</ecNumber>
    </recommendedName>
</protein>
<dbReference type="InterPro" id="IPR003594">
    <property type="entry name" value="HATPase_dom"/>
</dbReference>
<sequence length="652" mass="68509">MAGVVPIPDDGQDRSVDPEGPPPEGETRPEVPPQAPPDAVPIAGPDEGPIEGPTAGPESPPQGGSAAEGGPSGVRARAARPVPGGWTTRRWLIVGTCAALVVLLALALAGGWVFARSSRLTDNLSDSDTPALVAAAQLEDTLVSQETGVRGYGITGQRSFLQPYTDGLAGQRKDTAALRALLGHDTRAVHDLDALLSRTEVWQARIARPIAAAPPGAPVALATQRADEGKGEFDAVRGAANQLERTLNQRRDKARSDLRRADAERDWIFGVIAAVITALTVLIFAGLRRGVTRPLDLLSGDVRKVAEGDFGHRVTASGPADIRALAADVESMRERLVDALAFSDSVRGQLDEQAADLRRSNAELEQFAYVASHDLQEPLRKVASFCQLLQRRYAAQLDDRAGQYIEYAVDGANRMQTLINDLLAFSRVGRVHADSAAVDLEALYTRTAESLSLAVEESGAELTHDPLPVVSGDATQLGMLLQNLLSNAVKFRAPERPPRIHLSVAPDGDDRWTFAVTDNGIGIAPEFAERVFVIFQRLHTRDAYPGNGIGLALCKKIVDFHGGAVSVDADHAPGTRIVFTLPRRAEEPDPVQEQQPVAERPGSTGGAAGEGAGAAGAARTPGTGEDDGAAAGSGDGAAPDSGIGARQAGAGR</sequence>
<dbReference type="Gene3D" id="1.10.287.130">
    <property type="match status" value="1"/>
</dbReference>
<dbReference type="SMART" id="SM00304">
    <property type="entry name" value="HAMP"/>
    <property type="match status" value="1"/>
</dbReference>
<keyword evidence="15" id="KW-1185">Reference proteome</keyword>
<dbReference type="Gene3D" id="6.10.340.10">
    <property type="match status" value="1"/>
</dbReference>
<dbReference type="SMART" id="SM00388">
    <property type="entry name" value="HisKA"/>
    <property type="match status" value="1"/>
</dbReference>
<dbReference type="InterPro" id="IPR005467">
    <property type="entry name" value="His_kinase_dom"/>
</dbReference>
<evidence type="ECO:0000313" key="15">
    <source>
        <dbReference type="Proteomes" id="UP000236754"/>
    </source>
</evidence>
<evidence type="ECO:0000259" key="12">
    <source>
        <dbReference type="PROSITE" id="PS50109"/>
    </source>
</evidence>
<dbReference type="PROSITE" id="PS50885">
    <property type="entry name" value="HAMP"/>
    <property type="match status" value="1"/>
</dbReference>
<keyword evidence="9" id="KW-0902">Two-component regulatory system</keyword>
<dbReference type="SUPFAM" id="SSF158472">
    <property type="entry name" value="HAMP domain-like"/>
    <property type="match status" value="1"/>
</dbReference>
<proteinExistence type="predicted"/>
<dbReference type="PANTHER" id="PTHR43304:SF1">
    <property type="entry name" value="PAC DOMAIN-CONTAINING PROTEIN"/>
    <property type="match status" value="1"/>
</dbReference>
<evidence type="ECO:0000256" key="10">
    <source>
        <dbReference type="SAM" id="MobiDB-lite"/>
    </source>
</evidence>
<dbReference type="InterPro" id="IPR003661">
    <property type="entry name" value="HisK_dim/P_dom"/>
</dbReference>
<evidence type="ECO:0000313" key="14">
    <source>
        <dbReference type="EMBL" id="SEG89316.1"/>
    </source>
</evidence>
<organism evidence="14 15">
    <name type="scientific">Actinacidiphila yanglinensis</name>
    <dbReference type="NCBI Taxonomy" id="310779"/>
    <lineage>
        <taxon>Bacteria</taxon>
        <taxon>Bacillati</taxon>
        <taxon>Actinomycetota</taxon>
        <taxon>Actinomycetes</taxon>
        <taxon>Kitasatosporales</taxon>
        <taxon>Streptomycetaceae</taxon>
        <taxon>Actinacidiphila</taxon>
    </lineage>
</organism>
<dbReference type="EMBL" id="FNVU01000020">
    <property type="protein sequence ID" value="SEG89316.1"/>
    <property type="molecule type" value="Genomic_DNA"/>
</dbReference>
<feature type="transmembrane region" description="Helical" evidence="11">
    <location>
        <begin position="91"/>
        <end position="115"/>
    </location>
</feature>
<dbReference type="Pfam" id="PF02518">
    <property type="entry name" value="HATPase_c"/>
    <property type="match status" value="1"/>
</dbReference>
<dbReference type="SUPFAM" id="SSF47384">
    <property type="entry name" value="Homodimeric domain of signal transducing histidine kinase"/>
    <property type="match status" value="1"/>
</dbReference>
<dbReference type="GO" id="GO:0000155">
    <property type="term" value="F:phosphorelay sensor kinase activity"/>
    <property type="evidence" value="ECO:0007669"/>
    <property type="project" value="InterPro"/>
</dbReference>
<reference evidence="14 15" key="1">
    <citation type="submission" date="2016-10" db="EMBL/GenBank/DDBJ databases">
        <authorList>
            <person name="de Groot N.N."/>
        </authorList>
    </citation>
    <scope>NUCLEOTIDE SEQUENCE [LARGE SCALE GENOMIC DNA]</scope>
    <source>
        <strain evidence="14 15">CGMCC 4.2023</strain>
    </source>
</reference>
<dbReference type="AlphaFoldDB" id="A0A1H6DX74"/>
<keyword evidence="6 11" id="KW-0812">Transmembrane</keyword>
<evidence type="ECO:0000256" key="11">
    <source>
        <dbReference type="SAM" id="Phobius"/>
    </source>
</evidence>
<dbReference type="Pfam" id="PF00512">
    <property type="entry name" value="HisKA"/>
    <property type="match status" value="1"/>
</dbReference>
<dbReference type="CDD" id="cd06225">
    <property type="entry name" value="HAMP"/>
    <property type="match status" value="1"/>
</dbReference>
<dbReference type="Proteomes" id="UP000236754">
    <property type="component" value="Unassembled WGS sequence"/>
</dbReference>
<feature type="compositionally biased region" description="Low complexity" evidence="10">
    <location>
        <begin position="615"/>
        <end position="645"/>
    </location>
</feature>
<evidence type="ECO:0000256" key="7">
    <source>
        <dbReference type="ARBA" id="ARBA00022777"/>
    </source>
</evidence>
<dbReference type="Pfam" id="PF00672">
    <property type="entry name" value="HAMP"/>
    <property type="match status" value="1"/>
</dbReference>
<dbReference type="PROSITE" id="PS50109">
    <property type="entry name" value="HIS_KIN"/>
    <property type="match status" value="1"/>
</dbReference>
<evidence type="ECO:0000256" key="3">
    <source>
        <dbReference type="ARBA" id="ARBA00012438"/>
    </source>
</evidence>
<keyword evidence="11" id="KW-0472">Membrane</keyword>
<keyword evidence="7" id="KW-0418">Kinase</keyword>
<name>A0A1H6DX74_9ACTN</name>
<dbReference type="InterPro" id="IPR007891">
    <property type="entry name" value="CHASE3"/>
</dbReference>
<feature type="region of interest" description="Disordered" evidence="10">
    <location>
        <begin position="581"/>
        <end position="652"/>
    </location>
</feature>
<dbReference type="InterPro" id="IPR036890">
    <property type="entry name" value="HATPase_C_sf"/>
</dbReference>
<feature type="domain" description="Histidine kinase" evidence="12">
    <location>
        <begin position="370"/>
        <end position="585"/>
    </location>
</feature>
<dbReference type="SMART" id="SM00387">
    <property type="entry name" value="HATPase_c"/>
    <property type="match status" value="1"/>
</dbReference>
<evidence type="ECO:0000256" key="9">
    <source>
        <dbReference type="ARBA" id="ARBA00023012"/>
    </source>
</evidence>
<dbReference type="SUPFAM" id="SSF55874">
    <property type="entry name" value="ATPase domain of HSP90 chaperone/DNA topoisomerase II/histidine kinase"/>
    <property type="match status" value="1"/>
</dbReference>
<evidence type="ECO:0000256" key="2">
    <source>
        <dbReference type="ARBA" id="ARBA00004236"/>
    </source>
</evidence>
<dbReference type="EC" id="2.7.13.3" evidence="3"/>
<keyword evidence="5" id="KW-0808">Transferase</keyword>
<evidence type="ECO:0000256" key="8">
    <source>
        <dbReference type="ARBA" id="ARBA00022989"/>
    </source>
</evidence>